<name>A0AAG5DKF5_ANOAO</name>
<dbReference type="AlphaFoldDB" id="A0AAG5DKF5"/>
<evidence type="ECO:0000313" key="1">
    <source>
        <dbReference type="EnsemblMetazoa" id="ENSAATROPP011093"/>
    </source>
</evidence>
<sequence>MEHRRKPSLMSANAPRRTVRCVREQRSNDNLIVSAMISLSIRCLAAVHHLHNKIMIIIIIIVRNGCRGPWRFLWLLHVLRHLEGPEHTAGLTTEIKYRLRFLSTQVGRRVSNKMKQSQFRGAWPGGRLP</sequence>
<organism evidence="1 2">
    <name type="scientific">Anopheles atroparvus</name>
    <name type="common">European mosquito</name>
    <dbReference type="NCBI Taxonomy" id="41427"/>
    <lineage>
        <taxon>Eukaryota</taxon>
        <taxon>Metazoa</taxon>
        <taxon>Ecdysozoa</taxon>
        <taxon>Arthropoda</taxon>
        <taxon>Hexapoda</taxon>
        <taxon>Insecta</taxon>
        <taxon>Pterygota</taxon>
        <taxon>Neoptera</taxon>
        <taxon>Endopterygota</taxon>
        <taxon>Diptera</taxon>
        <taxon>Nematocera</taxon>
        <taxon>Culicoidea</taxon>
        <taxon>Culicidae</taxon>
        <taxon>Anophelinae</taxon>
        <taxon>Anopheles</taxon>
    </lineage>
</organism>
<proteinExistence type="predicted"/>
<dbReference type="Proteomes" id="UP000075880">
    <property type="component" value="Unassembled WGS sequence"/>
</dbReference>
<reference evidence="1" key="1">
    <citation type="submission" date="2024-04" db="UniProtKB">
        <authorList>
            <consortium name="EnsemblMetazoa"/>
        </authorList>
    </citation>
    <scope>IDENTIFICATION</scope>
    <source>
        <strain evidence="1">EBRO</strain>
    </source>
</reference>
<keyword evidence="2" id="KW-1185">Reference proteome</keyword>
<evidence type="ECO:0000313" key="2">
    <source>
        <dbReference type="Proteomes" id="UP000075880"/>
    </source>
</evidence>
<accession>A0AAG5DKF5</accession>
<protein>
    <submittedName>
        <fullName evidence="1">Uncharacterized protein</fullName>
    </submittedName>
</protein>
<dbReference type="EnsemblMetazoa" id="ENSAATROPT012231">
    <property type="protein sequence ID" value="ENSAATROPP011093"/>
    <property type="gene ID" value="ENSAATROPG009953"/>
</dbReference>